<evidence type="ECO:0000313" key="7">
    <source>
        <dbReference type="EMBL" id="BFD45904.1"/>
    </source>
</evidence>
<dbReference type="GO" id="GO:0043024">
    <property type="term" value="F:ribosomal small subunit binding"/>
    <property type="evidence" value="ECO:0007669"/>
    <property type="project" value="TreeGrafter"/>
</dbReference>
<dbReference type="Gene3D" id="3.30.160.100">
    <property type="entry name" value="Ribosome hibernation promotion factor-like"/>
    <property type="match status" value="1"/>
</dbReference>
<organism evidence="7">
    <name type="scientific">Candidatus Tisiphia endosymbiont of Sergentomyia squamirostris</name>
    <dbReference type="NCBI Taxonomy" id="3113639"/>
    <lineage>
        <taxon>Bacteria</taxon>
        <taxon>Pseudomonadati</taxon>
        <taxon>Pseudomonadota</taxon>
        <taxon>Alphaproteobacteria</taxon>
        <taxon>Rickettsiales</taxon>
        <taxon>Rickettsiaceae</taxon>
        <taxon>Rickettsieae</taxon>
        <taxon>Candidatus Tisiphia</taxon>
    </lineage>
</organism>
<dbReference type="GO" id="GO:0045900">
    <property type="term" value="P:negative regulation of translational elongation"/>
    <property type="evidence" value="ECO:0007669"/>
    <property type="project" value="TreeGrafter"/>
</dbReference>
<proteinExistence type="inferred from homology"/>
<dbReference type="GO" id="GO:0022627">
    <property type="term" value="C:cytosolic small ribosomal subunit"/>
    <property type="evidence" value="ECO:0007669"/>
    <property type="project" value="TreeGrafter"/>
</dbReference>
<evidence type="ECO:0000256" key="1">
    <source>
        <dbReference type="ARBA" id="ARBA00022845"/>
    </source>
</evidence>
<comment type="similarity">
    <text evidence="4">Belongs to the HPF/YfiA ribosome-associated protein family. Long HPF subfamily.</text>
</comment>
<evidence type="ECO:0000256" key="5">
    <source>
        <dbReference type="SAM" id="Coils"/>
    </source>
</evidence>
<dbReference type="InterPro" id="IPR036567">
    <property type="entry name" value="RHF-like"/>
</dbReference>
<accession>A0AAT9G7V0</accession>
<keyword evidence="1 4" id="KW-0810">Translation regulation</keyword>
<dbReference type="InterPro" id="IPR003489">
    <property type="entry name" value="RHF/RaiA"/>
</dbReference>
<keyword evidence="5" id="KW-0175">Coiled coil</keyword>
<dbReference type="InterPro" id="IPR038416">
    <property type="entry name" value="Ribosom_S30AE_C_sf"/>
</dbReference>
<dbReference type="PANTHER" id="PTHR33231:SF1">
    <property type="entry name" value="30S RIBOSOMAL PROTEIN"/>
    <property type="match status" value="1"/>
</dbReference>
<dbReference type="HAMAP" id="MF_00839">
    <property type="entry name" value="HPF"/>
    <property type="match status" value="1"/>
</dbReference>
<evidence type="ECO:0000256" key="4">
    <source>
        <dbReference type="HAMAP-Rule" id="MF_00839"/>
    </source>
</evidence>
<dbReference type="Pfam" id="PF02482">
    <property type="entry name" value="Ribosomal_S30AE"/>
    <property type="match status" value="1"/>
</dbReference>
<dbReference type="Gene3D" id="3.30.505.50">
    <property type="entry name" value="Sigma 54 modulation/S30EA ribosomal protein, C-terminal domain"/>
    <property type="match status" value="1"/>
</dbReference>
<name>A0AAT9G7V0_9RICK</name>
<dbReference type="InterPro" id="IPR050574">
    <property type="entry name" value="HPF/YfiA_ribosome-assoc"/>
</dbReference>
<feature type="domain" description="Sigma 54 modulation/S30EA ribosomal protein C-terminal" evidence="6">
    <location>
        <begin position="136"/>
        <end position="188"/>
    </location>
</feature>
<gene>
    <name evidence="7" type="primary">raiA</name>
    <name evidence="4" type="synonym">hpf</name>
    <name evidence="7" type="ORF">DMENIID0002_05500</name>
</gene>
<dbReference type="Pfam" id="PF16321">
    <property type="entry name" value="Ribosom_S30AE_C"/>
    <property type="match status" value="1"/>
</dbReference>
<reference evidence="7" key="1">
    <citation type="submission" date="2024-01" db="EMBL/GenBank/DDBJ databases">
        <title>Sequencing the genomes of a sandfly, Sergentomyia squamirostris, and its two endosymbionts.</title>
        <authorList>
            <person name="Itokawa K."/>
            <person name="Sanjoba C."/>
        </authorList>
    </citation>
    <scope>NUCLEOTIDE SEQUENCE</scope>
    <source>
        <strain evidence="7">RiSSQ</strain>
    </source>
</reference>
<comment type="subcellular location">
    <subcellularLocation>
        <location evidence="4">Cytoplasm</location>
    </subcellularLocation>
</comment>
<dbReference type="NCBIfam" id="TIGR00741">
    <property type="entry name" value="yfiA"/>
    <property type="match status" value="1"/>
</dbReference>
<keyword evidence="4" id="KW-0963">Cytoplasm</keyword>
<evidence type="ECO:0000256" key="3">
    <source>
        <dbReference type="ARBA" id="ARBA00041148"/>
    </source>
</evidence>
<comment type="subunit">
    <text evidence="4">Interacts with 100S ribosomes.</text>
</comment>
<evidence type="ECO:0000259" key="6">
    <source>
        <dbReference type="Pfam" id="PF16321"/>
    </source>
</evidence>
<comment type="subunit">
    <text evidence="2">Associates exclusively with 100S ribosomes, which are dimers of 70S ribosomes.</text>
</comment>
<dbReference type="SUPFAM" id="SSF69754">
    <property type="entry name" value="Ribosome binding protein Y (YfiA homologue)"/>
    <property type="match status" value="1"/>
</dbReference>
<dbReference type="CDD" id="cd00552">
    <property type="entry name" value="RaiA"/>
    <property type="match status" value="1"/>
</dbReference>
<evidence type="ECO:0000256" key="2">
    <source>
        <dbReference type="ARBA" id="ARBA00038695"/>
    </source>
</evidence>
<dbReference type="PANTHER" id="PTHR33231">
    <property type="entry name" value="30S RIBOSOMAL PROTEIN"/>
    <property type="match status" value="1"/>
</dbReference>
<dbReference type="InterPro" id="IPR034694">
    <property type="entry name" value="HPF_long/plastid"/>
</dbReference>
<dbReference type="InterPro" id="IPR032528">
    <property type="entry name" value="Ribosom_S30AE_C"/>
</dbReference>
<sequence length="194" mass="22066">MQISVSGQHISIGNSLQDYVRNRTMQVSEKYFCDVIISANVHFSKQGFQLVCDIVVNDGTGRHMILKGNAASDDIYSAFDIALARLEKQLRKYKSKLKDRHDRVKISEVTSKAVKYTITPNQYEHEDEDNVAAYDNPVIIAEKSVEILTLSVSGAVMKMDLENLPALMFQNSHTNRMNVVYYRRDGNISWIDSK</sequence>
<dbReference type="AlphaFoldDB" id="A0AAT9G7V0"/>
<feature type="coiled-coil region" evidence="5">
    <location>
        <begin position="76"/>
        <end position="103"/>
    </location>
</feature>
<comment type="function">
    <text evidence="4">Required for dimerization of active 70S ribosomes into 100S ribosomes in stationary phase; 100S ribosomes are translationally inactive and sometimes present during exponential growth.</text>
</comment>
<dbReference type="EMBL" id="AP029170">
    <property type="protein sequence ID" value="BFD45904.1"/>
    <property type="molecule type" value="Genomic_DNA"/>
</dbReference>
<protein>
    <recommendedName>
        <fullName evidence="3 4">Ribosome hibernation promoting factor</fullName>
        <shortName evidence="4">HPF</shortName>
    </recommendedName>
</protein>